<evidence type="ECO:0000313" key="2">
    <source>
        <dbReference type="Proteomes" id="UP000178117"/>
    </source>
</evidence>
<comment type="caution">
    <text evidence="1">The sequence shown here is derived from an EMBL/GenBank/DDBJ whole genome shotgun (WGS) entry which is preliminary data.</text>
</comment>
<dbReference type="AlphaFoldDB" id="A0A1F8FTL0"/>
<protein>
    <submittedName>
        <fullName evidence="1">Uncharacterized protein</fullName>
    </submittedName>
</protein>
<reference evidence="1 2" key="1">
    <citation type="journal article" date="2016" name="Nat. Commun.">
        <title>Thousands of microbial genomes shed light on interconnected biogeochemical processes in an aquifer system.</title>
        <authorList>
            <person name="Anantharaman K."/>
            <person name="Brown C.T."/>
            <person name="Hug L.A."/>
            <person name="Sharon I."/>
            <person name="Castelle C.J."/>
            <person name="Probst A.J."/>
            <person name="Thomas B.C."/>
            <person name="Singh A."/>
            <person name="Wilkins M.J."/>
            <person name="Karaoz U."/>
            <person name="Brodie E.L."/>
            <person name="Williams K.H."/>
            <person name="Hubbard S.S."/>
            <person name="Banfield J.F."/>
        </authorList>
    </citation>
    <scope>NUCLEOTIDE SEQUENCE [LARGE SCALE GENOMIC DNA]</scope>
</reference>
<name>A0A1F8FTL0_9BACT</name>
<dbReference type="Proteomes" id="UP000178117">
    <property type="component" value="Unassembled WGS sequence"/>
</dbReference>
<dbReference type="EMBL" id="MGJZ01000031">
    <property type="protein sequence ID" value="OGN16514.1"/>
    <property type="molecule type" value="Genomic_DNA"/>
</dbReference>
<gene>
    <name evidence="1" type="ORF">A3C88_02935</name>
</gene>
<accession>A0A1F8FTL0</accession>
<sequence length="183" mass="20432">MAKRLTQVAAPQLPEYSFAGSFRQRMVVSTGEGTFDGAKFINVRTGTRVLSGKWQLVLLAGFITDFASKTEERVGDTTLQGFQIIPAFTAEQIQTGLAELGPSSEMRLCCLEAILFPRRYQMFSARMMLQTSGNLNLFLIRDRLARLRAVTMRFGGGFCSIESSDPGELLPTDTRVFRRYRPG</sequence>
<proteinExistence type="predicted"/>
<organism evidence="1 2">
    <name type="scientific">Candidatus Yanofskybacteria bacterium RIFCSPHIGHO2_02_FULL_50_12</name>
    <dbReference type="NCBI Taxonomy" id="1802685"/>
    <lineage>
        <taxon>Bacteria</taxon>
        <taxon>Candidatus Yanofskyibacteriota</taxon>
    </lineage>
</organism>
<evidence type="ECO:0000313" key="1">
    <source>
        <dbReference type="EMBL" id="OGN16514.1"/>
    </source>
</evidence>